<gene>
    <name evidence="6" type="ORF">SAMN02745174_00233</name>
</gene>
<proteinExistence type="inferred from homology"/>
<comment type="function">
    <text evidence="3">PPIases accelerate the folding of proteins. It catalyzes the cis-trans isomerization of proline imidic peptide bonds in oligopeptides.</text>
</comment>
<dbReference type="Gene3D" id="2.40.100.10">
    <property type="entry name" value="Cyclophilin-like"/>
    <property type="match status" value="1"/>
</dbReference>
<dbReference type="PANTHER" id="PTHR45625:SF4">
    <property type="entry name" value="PEPTIDYLPROLYL ISOMERASE DOMAIN AND WD REPEAT-CONTAINING PROTEIN 1"/>
    <property type="match status" value="1"/>
</dbReference>
<protein>
    <recommendedName>
        <fullName evidence="3">Peptidyl-prolyl cis-trans isomerase</fullName>
        <shortName evidence="3">PPIase</shortName>
        <ecNumber evidence="3">5.2.1.8</ecNumber>
    </recommendedName>
</protein>
<dbReference type="CDD" id="cd00317">
    <property type="entry name" value="cyclophilin"/>
    <property type="match status" value="1"/>
</dbReference>
<feature type="transmembrane region" description="Helical" evidence="4">
    <location>
        <begin position="7"/>
        <end position="25"/>
    </location>
</feature>
<dbReference type="EC" id="5.2.1.8" evidence="3"/>
<dbReference type="InterPro" id="IPR020892">
    <property type="entry name" value="Cyclophilin-type_PPIase_CS"/>
</dbReference>
<sequence length="220" mass="24348">MINIIKALAAFFIVFIIMSFLRKFFIKGHNGPFIGENKEVQVMENIKLNAKIVTSRGDINLVLFPEVAPITVLNFAHLAKRGYYDGLKFHRVIPDFMIQGGDPAGTGAGGPGYNFGDEFKEGVVFNKKGLLAMANAGKNTNGSQFFITHVETPWLNYKHTIFGEVVSDADQKVVDSVAQGDTIKTIEITGDVDAFLNNEENKTLTNQMDEILNSQFPNLK</sequence>
<dbReference type="PROSITE" id="PS00170">
    <property type="entry name" value="CSA_PPIASE_1"/>
    <property type="match status" value="1"/>
</dbReference>
<comment type="similarity">
    <text evidence="3">Belongs to the cyclophilin-type PPIase family.</text>
</comment>
<accession>A0A1T4K139</accession>
<dbReference type="InterPro" id="IPR002130">
    <property type="entry name" value="Cyclophilin-type_PPIase_dom"/>
</dbReference>
<dbReference type="PROSITE" id="PS50072">
    <property type="entry name" value="CSA_PPIASE_2"/>
    <property type="match status" value="1"/>
</dbReference>
<keyword evidence="4" id="KW-0472">Membrane</keyword>
<evidence type="ECO:0000256" key="3">
    <source>
        <dbReference type="RuleBase" id="RU363019"/>
    </source>
</evidence>
<organism evidence="6 7">
    <name type="scientific">Cetobacterium ceti</name>
    <dbReference type="NCBI Taxonomy" id="180163"/>
    <lineage>
        <taxon>Bacteria</taxon>
        <taxon>Fusobacteriati</taxon>
        <taxon>Fusobacteriota</taxon>
        <taxon>Fusobacteriia</taxon>
        <taxon>Fusobacteriales</taxon>
        <taxon>Fusobacteriaceae</taxon>
        <taxon>Cetobacterium</taxon>
    </lineage>
</organism>
<name>A0A1T4K139_9FUSO</name>
<dbReference type="STRING" id="180163.SAMN02745174_00233"/>
<dbReference type="Proteomes" id="UP000191153">
    <property type="component" value="Unassembled WGS sequence"/>
</dbReference>
<evidence type="ECO:0000256" key="1">
    <source>
        <dbReference type="ARBA" id="ARBA00023110"/>
    </source>
</evidence>
<feature type="domain" description="PPIase cyclophilin-type" evidence="5">
    <location>
        <begin position="57"/>
        <end position="182"/>
    </location>
</feature>
<keyword evidence="2 3" id="KW-0413">Isomerase</keyword>
<keyword evidence="4" id="KW-1133">Transmembrane helix</keyword>
<dbReference type="AlphaFoldDB" id="A0A1T4K139"/>
<dbReference type="PRINTS" id="PR00153">
    <property type="entry name" value="CSAPPISMRASE"/>
</dbReference>
<evidence type="ECO:0000256" key="2">
    <source>
        <dbReference type="ARBA" id="ARBA00023235"/>
    </source>
</evidence>
<dbReference type="InterPro" id="IPR029000">
    <property type="entry name" value="Cyclophilin-like_dom_sf"/>
</dbReference>
<dbReference type="GO" id="GO:0006457">
    <property type="term" value="P:protein folding"/>
    <property type="evidence" value="ECO:0007669"/>
    <property type="project" value="InterPro"/>
</dbReference>
<keyword evidence="1 3" id="KW-0697">Rotamase</keyword>
<dbReference type="PANTHER" id="PTHR45625">
    <property type="entry name" value="PEPTIDYL-PROLYL CIS-TRANS ISOMERASE-RELATED"/>
    <property type="match status" value="1"/>
</dbReference>
<evidence type="ECO:0000259" key="5">
    <source>
        <dbReference type="PROSITE" id="PS50072"/>
    </source>
</evidence>
<evidence type="ECO:0000313" key="6">
    <source>
        <dbReference type="EMBL" id="SJZ36037.1"/>
    </source>
</evidence>
<evidence type="ECO:0000256" key="4">
    <source>
        <dbReference type="SAM" id="Phobius"/>
    </source>
</evidence>
<dbReference type="GO" id="GO:0003755">
    <property type="term" value="F:peptidyl-prolyl cis-trans isomerase activity"/>
    <property type="evidence" value="ECO:0007669"/>
    <property type="project" value="UniProtKB-UniRule"/>
</dbReference>
<evidence type="ECO:0000313" key="7">
    <source>
        <dbReference type="Proteomes" id="UP000191153"/>
    </source>
</evidence>
<keyword evidence="7" id="KW-1185">Reference proteome</keyword>
<dbReference type="InterPro" id="IPR044666">
    <property type="entry name" value="Cyclophilin_A-like"/>
</dbReference>
<comment type="catalytic activity">
    <reaction evidence="3">
        <text>[protein]-peptidylproline (omega=180) = [protein]-peptidylproline (omega=0)</text>
        <dbReference type="Rhea" id="RHEA:16237"/>
        <dbReference type="Rhea" id="RHEA-COMP:10747"/>
        <dbReference type="Rhea" id="RHEA-COMP:10748"/>
        <dbReference type="ChEBI" id="CHEBI:83833"/>
        <dbReference type="ChEBI" id="CHEBI:83834"/>
        <dbReference type="EC" id="5.2.1.8"/>
    </reaction>
</comment>
<keyword evidence="4" id="KW-0812">Transmembrane</keyword>
<dbReference type="SUPFAM" id="SSF50891">
    <property type="entry name" value="Cyclophilin-like"/>
    <property type="match status" value="1"/>
</dbReference>
<dbReference type="Pfam" id="PF00160">
    <property type="entry name" value="Pro_isomerase"/>
    <property type="match status" value="1"/>
</dbReference>
<dbReference type="EMBL" id="FUWX01000004">
    <property type="protein sequence ID" value="SJZ36037.1"/>
    <property type="molecule type" value="Genomic_DNA"/>
</dbReference>
<reference evidence="6 7" key="1">
    <citation type="submission" date="2017-02" db="EMBL/GenBank/DDBJ databases">
        <authorList>
            <person name="Peterson S.W."/>
        </authorList>
    </citation>
    <scope>NUCLEOTIDE SEQUENCE [LARGE SCALE GENOMIC DNA]</scope>
    <source>
        <strain evidence="6 7">ATCC 700028</strain>
    </source>
</reference>